<name>A0ACB8NM78_CITSI</name>
<accession>A0ACB8NM78</accession>
<sequence>MIVNYRSLTFSLLFFLSFSHGYGTSHFLASQTPLPSVSEAEAENVAVFAPDYNEGPSFAPVVGNDSESSSLVLAAKRTYRQDPLNGFKRYSGGWNIKDRHYWASVAYTAAPLFVIAAIWFLGFGACLLFICIFHFCCKRKPYGYSKTAYALSLIFLIFFTIAAIIGCVVLYAGQVKFRGSTKKTLEYVVYQADTTVQKLQEVSNNLATAKQISVQKVFLPSNVQSDIDNVESKLNSSASTVADETAKNSHDIRDLLDSVRLALILIAAIMLVLTFLGFFWLSLDGYSLLEHLYYVAYSYFFIIHWDESADIHVFKLAWSKLILIFLPCISVAGDTCVAMNEYVQNPAAHTALDSIIPCVDKATAQDTLTRTKEVTSQLVEVVNEVITNVSNINFAPAFVPFYFNQSGPLVPILCNPFHPDFTDRTCTAGELNLNNATQALSNYVCQVSPSGVCTTTGRLTPPLYDDMTAAVNLCNGLENYGPFLAELQDCTFVRETFNEIYRDHCPDLQAYSKWIYVGLAMVSTAVMLSLIFWVIYGRERRYRIYTKQSDHQSLEEGKDAQDTRE</sequence>
<dbReference type="Proteomes" id="UP000829398">
    <property type="component" value="Chromosome 1"/>
</dbReference>
<protein>
    <submittedName>
        <fullName evidence="1">Transmembrane protein</fullName>
    </submittedName>
</protein>
<evidence type="ECO:0000313" key="2">
    <source>
        <dbReference type="Proteomes" id="UP000829398"/>
    </source>
</evidence>
<reference evidence="2" key="1">
    <citation type="journal article" date="2023" name="Hortic. Res.">
        <title>A chromosome-level phased genome enabling allele-level studies in sweet orange: a case study on citrus Huanglongbing tolerance.</title>
        <authorList>
            <person name="Wu B."/>
            <person name="Yu Q."/>
            <person name="Deng Z."/>
            <person name="Duan Y."/>
            <person name="Luo F."/>
            <person name="Gmitter F. Jr."/>
        </authorList>
    </citation>
    <scope>NUCLEOTIDE SEQUENCE [LARGE SCALE GENOMIC DNA]</scope>
    <source>
        <strain evidence="2">cv. Valencia</strain>
    </source>
</reference>
<proteinExistence type="predicted"/>
<comment type="caution">
    <text evidence="1">The sequence shown here is derived from an EMBL/GenBank/DDBJ whole genome shotgun (WGS) entry which is preliminary data.</text>
</comment>
<evidence type="ECO:0000313" key="1">
    <source>
        <dbReference type="EMBL" id="KAH9798982.1"/>
    </source>
</evidence>
<dbReference type="EMBL" id="CM039170">
    <property type="protein sequence ID" value="KAH9798982.1"/>
    <property type="molecule type" value="Genomic_DNA"/>
</dbReference>
<keyword evidence="1" id="KW-0812">Transmembrane</keyword>
<keyword evidence="1" id="KW-0472">Membrane</keyword>
<organism evidence="1 2">
    <name type="scientific">Citrus sinensis</name>
    <name type="common">Sweet orange</name>
    <name type="synonym">Citrus aurantium var. sinensis</name>
    <dbReference type="NCBI Taxonomy" id="2711"/>
    <lineage>
        <taxon>Eukaryota</taxon>
        <taxon>Viridiplantae</taxon>
        <taxon>Streptophyta</taxon>
        <taxon>Embryophyta</taxon>
        <taxon>Tracheophyta</taxon>
        <taxon>Spermatophyta</taxon>
        <taxon>Magnoliopsida</taxon>
        <taxon>eudicotyledons</taxon>
        <taxon>Gunneridae</taxon>
        <taxon>Pentapetalae</taxon>
        <taxon>rosids</taxon>
        <taxon>malvids</taxon>
        <taxon>Sapindales</taxon>
        <taxon>Rutaceae</taxon>
        <taxon>Aurantioideae</taxon>
        <taxon>Citrus</taxon>
    </lineage>
</organism>
<keyword evidence="2" id="KW-1185">Reference proteome</keyword>
<gene>
    <name evidence="1" type="ORF">KPL71_000194</name>
</gene>